<dbReference type="EMBL" id="AZGD01000090">
    <property type="protein sequence ID" value="KRM18924.1"/>
    <property type="molecule type" value="Genomic_DNA"/>
</dbReference>
<keyword evidence="3" id="KW-1185">Reference proteome</keyword>
<proteinExistence type="predicted"/>
<dbReference type="Pfam" id="PF01381">
    <property type="entry name" value="HTH_3"/>
    <property type="match status" value="1"/>
</dbReference>
<protein>
    <recommendedName>
        <fullName evidence="1">HTH cro/C1-type domain-containing protein</fullName>
    </recommendedName>
</protein>
<name>A0A0R1WXB3_9LACO</name>
<dbReference type="Proteomes" id="UP000051054">
    <property type="component" value="Unassembled WGS sequence"/>
</dbReference>
<dbReference type="CDD" id="cd00093">
    <property type="entry name" value="HTH_XRE"/>
    <property type="match status" value="1"/>
</dbReference>
<dbReference type="PATRIC" id="fig|1423755.3.peg.767"/>
<dbReference type="InterPro" id="IPR010982">
    <property type="entry name" value="Lambda_DNA-bd_dom_sf"/>
</dbReference>
<dbReference type="InterPro" id="IPR001387">
    <property type="entry name" value="Cro/C1-type_HTH"/>
</dbReference>
<evidence type="ECO:0000313" key="2">
    <source>
        <dbReference type="EMBL" id="KRM18924.1"/>
    </source>
</evidence>
<dbReference type="SUPFAM" id="SSF47413">
    <property type="entry name" value="lambda repressor-like DNA-binding domains"/>
    <property type="match status" value="1"/>
</dbReference>
<gene>
    <name evidence="2" type="ORF">FC40_GL000713</name>
</gene>
<dbReference type="RefSeq" id="WP_025022500.1">
    <property type="nucleotide sequence ID" value="NZ_AZGD01000090.1"/>
</dbReference>
<comment type="caution">
    <text evidence="2">The sequence shown here is derived from an EMBL/GenBank/DDBJ whole genome shotgun (WGS) entry which is preliminary data.</text>
</comment>
<organism evidence="2 3">
    <name type="scientific">Ligilactobacillus hayakitensis DSM 18933 = JCM 14209</name>
    <dbReference type="NCBI Taxonomy" id="1423755"/>
    <lineage>
        <taxon>Bacteria</taxon>
        <taxon>Bacillati</taxon>
        <taxon>Bacillota</taxon>
        <taxon>Bacilli</taxon>
        <taxon>Lactobacillales</taxon>
        <taxon>Lactobacillaceae</taxon>
        <taxon>Ligilactobacillus</taxon>
    </lineage>
</organism>
<dbReference type="PROSITE" id="PS50943">
    <property type="entry name" value="HTH_CROC1"/>
    <property type="match status" value="1"/>
</dbReference>
<dbReference type="AlphaFoldDB" id="A0A0R1WXB3"/>
<feature type="domain" description="HTH cro/C1-type" evidence="1">
    <location>
        <begin position="5"/>
        <end position="59"/>
    </location>
</feature>
<evidence type="ECO:0000313" key="3">
    <source>
        <dbReference type="Proteomes" id="UP000051054"/>
    </source>
</evidence>
<dbReference type="GO" id="GO:0003677">
    <property type="term" value="F:DNA binding"/>
    <property type="evidence" value="ECO:0007669"/>
    <property type="project" value="InterPro"/>
</dbReference>
<evidence type="ECO:0000259" key="1">
    <source>
        <dbReference type="PROSITE" id="PS50943"/>
    </source>
</evidence>
<reference evidence="2 3" key="1">
    <citation type="journal article" date="2015" name="Genome Announc.">
        <title>Expanding the biotechnology potential of lactobacilli through comparative genomics of 213 strains and associated genera.</title>
        <authorList>
            <person name="Sun Z."/>
            <person name="Harris H.M."/>
            <person name="McCann A."/>
            <person name="Guo C."/>
            <person name="Argimon S."/>
            <person name="Zhang W."/>
            <person name="Yang X."/>
            <person name="Jeffery I.B."/>
            <person name="Cooney J.C."/>
            <person name="Kagawa T.F."/>
            <person name="Liu W."/>
            <person name="Song Y."/>
            <person name="Salvetti E."/>
            <person name="Wrobel A."/>
            <person name="Rasinkangas P."/>
            <person name="Parkhill J."/>
            <person name="Rea M.C."/>
            <person name="O'Sullivan O."/>
            <person name="Ritari J."/>
            <person name="Douillard F.P."/>
            <person name="Paul Ross R."/>
            <person name="Yang R."/>
            <person name="Briner A.E."/>
            <person name="Felis G.E."/>
            <person name="de Vos W.M."/>
            <person name="Barrangou R."/>
            <person name="Klaenhammer T.R."/>
            <person name="Caufield P.W."/>
            <person name="Cui Y."/>
            <person name="Zhang H."/>
            <person name="O'Toole P.W."/>
        </authorList>
    </citation>
    <scope>NUCLEOTIDE SEQUENCE [LARGE SCALE GENOMIC DNA]</scope>
    <source>
        <strain evidence="2 3">DSM 18933</strain>
    </source>
</reference>
<sequence length="277" mass="32839">MDNRIRDLRSEQKLTLKEVSAKTYIAISTLNSYEKNYRVPKIENLMRLSDFFNVPIAYLQGRGLSKRSFLDFFASSFYFDESFREKVLKKLGLEQDYLKKLGNAIIAVQHKIKNEDIHNKIETENKLLRSIKEYLIYNVPLCSDYLFLSSIQKKDILLKECYDEKLSDKEMNTIDFEIDEVDSQKYEKFILDNVKKKSELLTKKELYTYVLNDYMDILKVKDLYTNEIDKTIKDVLKLFNSIDVNYSDNVDNETIKEISFKNIGMLEDYKDLTNKNK</sequence>
<dbReference type="STRING" id="1423755.FC40_GL000713"/>
<dbReference type="OrthoDB" id="2364157at2"/>
<dbReference type="Gene3D" id="1.10.260.40">
    <property type="entry name" value="lambda repressor-like DNA-binding domains"/>
    <property type="match status" value="1"/>
</dbReference>
<accession>A0A0R1WXB3</accession>
<dbReference type="SMART" id="SM00530">
    <property type="entry name" value="HTH_XRE"/>
    <property type="match status" value="1"/>
</dbReference>